<sequence>MAAHPGSFFEDFSDFVRNPSAPVSVEFSRLAAQRKWKVGSKRYRQMWSKCMFSEFENVYGSEFSRLQCWQNLCAELQIDVFDSIRKCKMALSKVYVNLVDLLDSRADGTVVKKFKTLKELRAYTGKTGRYFPRNKAKEEGFIKVLLKHIV</sequence>
<dbReference type="PANTHER" id="PTHR38846:SF1">
    <property type="entry name" value="C3H1-TYPE DOMAIN-CONTAINING PROTEIN"/>
    <property type="match status" value="1"/>
</dbReference>
<dbReference type="EMBL" id="JAVDPF010000010">
    <property type="protein sequence ID" value="KAL1879535.1"/>
    <property type="molecule type" value="Genomic_DNA"/>
</dbReference>
<keyword evidence="2" id="KW-1185">Reference proteome</keyword>
<protein>
    <submittedName>
        <fullName evidence="1">Uncharacterized protein</fullName>
    </submittedName>
</protein>
<gene>
    <name evidence="1" type="ORF">Plec18167_003992</name>
</gene>
<reference evidence="1 2" key="1">
    <citation type="journal article" date="2024" name="IMA Fungus">
        <title>IMA Genome - F19 : A genome assembly and annotation guide to empower mycologists, including annotated draft genome sequences of Ceratocystis pirilliformis, Diaporthe australafricana, Fusarium ophioides, Paecilomyces lecythidis, and Sporothrix stenoceras.</title>
        <authorList>
            <person name="Aylward J."/>
            <person name="Wilson A.M."/>
            <person name="Visagie C.M."/>
            <person name="Spraker J."/>
            <person name="Barnes I."/>
            <person name="Buitendag C."/>
            <person name="Ceriani C."/>
            <person name="Del Mar Angel L."/>
            <person name="du Plessis D."/>
            <person name="Fuchs T."/>
            <person name="Gasser K."/>
            <person name="Kramer D."/>
            <person name="Li W."/>
            <person name="Munsamy K."/>
            <person name="Piso A."/>
            <person name="Price J.L."/>
            <person name="Sonnekus B."/>
            <person name="Thomas C."/>
            <person name="van der Nest A."/>
            <person name="van Dijk A."/>
            <person name="van Heerden A."/>
            <person name="van Vuuren N."/>
            <person name="Yilmaz N."/>
            <person name="Duong T.A."/>
            <person name="van der Merwe N.A."/>
            <person name="Wingfield M.J."/>
            <person name="Wingfield B.D."/>
        </authorList>
    </citation>
    <scope>NUCLEOTIDE SEQUENCE [LARGE SCALE GENOMIC DNA]</scope>
    <source>
        <strain evidence="1 2">CMW 18167</strain>
    </source>
</reference>
<accession>A0ABR3XU69</accession>
<evidence type="ECO:0000313" key="1">
    <source>
        <dbReference type="EMBL" id="KAL1879535.1"/>
    </source>
</evidence>
<evidence type="ECO:0000313" key="2">
    <source>
        <dbReference type="Proteomes" id="UP001583193"/>
    </source>
</evidence>
<proteinExistence type="predicted"/>
<comment type="caution">
    <text evidence="1">The sequence shown here is derived from an EMBL/GenBank/DDBJ whole genome shotgun (WGS) entry which is preliminary data.</text>
</comment>
<name>A0ABR3XU69_9EURO</name>
<organism evidence="1 2">
    <name type="scientific">Paecilomyces lecythidis</name>
    <dbReference type="NCBI Taxonomy" id="3004212"/>
    <lineage>
        <taxon>Eukaryota</taxon>
        <taxon>Fungi</taxon>
        <taxon>Dikarya</taxon>
        <taxon>Ascomycota</taxon>
        <taxon>Pezizomycotina</taxon>
        <taxon>Eurotiomycetes</taxon>
        <taxon>Eurotiomycetidae</taxon>
        <taxon>Eurotiales</taxon>
        <taxon>Thermoascaceae</taxon>
        <taxon>Paecilomyces</taxon>
    </lineage>
</organism>
<dbReference type="Proteomes" id="UP001583193">
    <property type="component" value="Unassembled WGS sequence"/>
</dbReference>
<dbReference type="PANTHER" id="PTHR38846">
    <property type="entry name" value="C3H1-TYPE DOMAIN-CONTAINING PROTEIN"/>
    <property type="match status" value="1"/>
</dbReference>